<gene>
    <name evidence="1" type="ORF">A4H02_05225</name>
</gene>
<accession>A0A1E3G2D9</accession>
<evidence type="ECO:0008006" key="3">
    <source>
        <dbReference type="Google" id="ProtNLM"/>
    </source>
</evidence>
<name>A0A1E3G2D9_9BACT</name>
<dbReference type="AlphaFoldDB" id="A0A1E3G2D9"/>
<dbReference type="Proteomes" id="UP000094570">
    <property type="component" value="Unassembled WGS sequence"/>
</dbReference>
<protein>
    <recommendedName>
        <fullName evidence="3">Dnd system-associated protein 4</fullName>
    </recommendedName>
</protein>
<comment type="caution">
    <text evidence="1">The sequence shown here is derived from an EMBL/GenBank/DDBJ whole genome shotgun (WGS) entry which is preliminary data.</text>
</comment>
<dbReference type="OrthoDB" id="49618at2"/>
<dbReference type="EMBL" id="LWAF01000006">
    <property type="protein sequence ID" value="ODN30436.1"/>
    <property type="molecule type" value="Genomic_DNA"/>
</dbReference>
<proteinExistence type="predicted"/>
<keyword evidence="2" id="KW-1185">Reference proteome</keyword>
<dbReference type="STRING" id="1008305.A4H02_05225"/>
<evidence type="ECO:0000313" key="2">
    <source>
        <dbReference type="Proteomes" id="UP000094570"/>
    </source>
</evidence>
<evidence type="ECO:0000313" key="1">
    <source>
        <dbReference type="EMBL" id="ODN30436.1"/>
    </source>
</evidence>
<sequence length="153" mass="18159">MSQEKFIIFRLSQKNNEKLDELYKSIDREYKPEISKFMLYAVAAAYAFSMEKREPVSEPVDIARGEFLARPEYQNVSLLIESIWAYKKDVISGIDKYRLFEEYANAGANLLYELFKDSEEDLEHFIDNFELRVLEEIQNNPFLKEELSRFGEE</sequence>
<dbReference type="RefSeq" id="WP_069293119.1">
    <property type="nucleotide sequence ID" value="NZ_CP140110.1"/>
</dbReference>
<organism evidence="1 2">
    <name type="scientific">Fervidobacterium thailandense</name>
    <dbReference type="NCBI Taxonomy" id="1008305"/>
    <lineage>
        <taxon>Bacteria</taxon>
        <taxon>Thermotogati</taxon>
        <taxon>Thermotogota</taxon>
        <taxon>Thermotogae</taxon>
        <taxon>Thermotogales</taxon>
        <taxon>Fervidobacteriaceae</taxon>
        <taxon>Fervidobacterium</taxon>
    </lineage>
</organism>
<reference evidence="2" key="1">
    <citation type="submission" date="2016-04" db="EMBL/GenBank/DDBJ databases">
        <title>The genome sequence project of a novel Fervidobacterium isolate from a hot spring in Thailand.</title>
        <authorList>
            <person name="Gonzalez J.M."/>
            <person name="Cuecas A."/>
            <person name="Kanoksilapatham W."/>
        </authorList>
    </citation>
    <scope>NUCLEOTIDE SEQUENCE [LARGE SCALE GENOMIC DNA]</scope>
    <source>
        <strain evidence="2">FC2004</strain>
    </source>
</reference>